<protein>
    <submittedName>
        <fullName evidence="1">Uncharacterized protein</fullName>
    </submittedName>
</protein>
<sequence>MEINFREIFNANTSTERLNALDKFFRVCFSYAGTISNKYSIECIGCRSGFFSQFLCYRIFNSIHN</sequence>
<reference evidence="1" key="1">
    <citation type="journal article" date="2021" name="Proc. Natl. Acad. Sci. U.S.A.">
        <title>A Catalog of Tens of Thousands of Viruses from Human Metagenomes Reveals Hidden Associations with Chronic Diseases.</title>
        <authorList>
            <person name="Tisza M.J."/>
            <person name="Buck C.B."/>
        </authorList>
    </citation>
    <scope>NUCLEOTIDE SEQUENCE</scope>
    <source>
        <strain evidence="1">Ct1IL4</strain>
    </source>
</reference>
<organism evidence="1">
    <name type="scientific">Myoviridae sp. ct1IL4</name>
    <dbReference type="NCBI Taxonomy" id="2825019"/>
    <lineage>
        <taxon>Viruses</taxon>
        <taxon>Duplodnaviria</taxon>
        <taxon>Heunggongvirae</taxon>
        <taxon>Uroviricota</taxon>
        <taxon>Caudoviricetes</taxon>
    </lineage>
</organism>
<proteinExistence type="predicted"/>
<name>A0A8S5Q8T6_9CAUD</name>
<accession>A0A8S5Q8T6</accession>
<dbReference type="EMBL" id="BK015596">
    <property type="protein sequence ID" value="DAE14900.1"/>
    <property type="molecule type" value="Genomic_DNA"/>
</dbReference>
<evidence type="ECO:0000313" key="1">
    <source>
        <dbReference type="EMBL" id="DAE14900.1"/>
    </source>
</evidence>